<dbReference type="HOGENOM" id="CLU_036479_1_0_9"/>
<evidence type="ECO:0000259" key="1">
    <source>
        <dbReference type="Pfam" id="PF00148"/>
    </source>
</evidence>
<organism evidence="2 3">
    <name type="scientific">Syntrophomonas wolfei subsp. wolfei (strain DSM 2245B / Goettingen)</name>
    <dbReference type="NCBI Taxonomy" id="335541"/>
    <lineage>
        <taxon>Bacteria</taxon>
        <taxon>Bacillati</taxon>
        <taxon>Bacillota</taxon>
        <taxon>Clostridia</taxon>
        <taxon>Eubacteriales</taxon>
        <taxon>Syntrophomonadaceae</taxon>
        <taxon>Syntrophomonas</taxon>
    </lineage>
</organism>
<dbReference type="AlphaFoldDB" id="Q0AZW0"/>
<dbReference type="InterPro" id="IPR049939">
    <property type="entry name" value="NifE-like"/>
</dbReference>
<evidence type="ECO:0000313" key="3">
    <source>
        <dbReference type="Proteomes" id="UP000001968"/>
    </source>
</evidence>
<evidence type="ECO:0000313" key="2">
    <source>
        <dbReference type="EMBL" id="ABI67744.1"/>
    </source>
</evidence>
<gene>
    <name evidence="2" type="ordered locus">Swol_0406</name>
</gene>
<keyword evidence="3" id="KW-1185">Reference proteome</keyword>
<dbReference type="Proteomes" id="UP000001968">
    <property type="component" value="Chromosome"/>
</dbReference>
<dbReference type="SUPFAM" id="SSF53807">
    <property type="entry name" value="Helical backbone' metal receptor"/>
    <property type="match status" value="1"/>
</dbReference>
<dbReference type="EMBL" id="CP000448">
    <property type="protein sequence ID" value="ABI67744.1"/>
    <property type="molecule type" value="Genomic_DNA"/>
</dbReference>
<dbReference type="KEGG" id="swo:Swol_0406"/>
<proteinExistence type="predicted"/>
<dbReference type="RefSeq" id="WP_011639852.1">
    <property type="nucleotide sequence ID" value="NC_008346.1"/>
</dbReference>
<dbReference type="Gene3D" id="3.40.50.1980">
    <property type="entry name" value="Nitrogenase molybdenum iron protein domain"/>
    <property type="match status" value="2"/>
</dbReference>
<dbReference type="Pfam" id="PF00148">
    <property type="entry name" value="Oxidored_nitro"/>
    <property type="match status" value="1"/>
</dbReference>
<feature type="domain" description="Nitrogenase/oxidoreductase component 1" evidence="1">
    <location>
        <begin position="52"/>
        <end position="260"/>
    </location>
</feature>
<dbReference type="PANTHER" id="PTHR42956:SF1">
    <property type="entry name" value="NITROGENASE IRON-MOLYBDENUM COFACTOR BIOSYNTHESIS PROTEIN NIFE"/>
    <property type="match status" value="1"/>
</dbReference>
<accession>Q0AZW0</accession>
<dbReference type="eggNOG" id="COG2710">
    <property type="taxonomic scope" value="Bacteria"/>
</dbReference>
<dbReference type="OrthoDB" id="3199475at2"/>
<dbReference type="InterPro" id="IPR000510">
    <property type="entry name" value="Nase/OxRdtase_comp1"/>
</dbReference>
<protein>
    <recommendedName>
        <fullName evidence="1">Nitrogenase/oxidoreductase component 1 domain-containing protein</fullName>
    </recommendedName>
</protein>
<sequence>MKGLYKILPPFAPDYSGVCAVLFELGGLVVVYDAGGCAFNVTNYDEPRWYGSSAAILSASLREIEAVIGDDEKLLKKIEDSVRILRRSFVAILGSPASMVIGTDYQALADIISKRTGLPALAFNTNGLKYYDQGAAMAFEALARRCINPVCSAANKLVNIIGATPLDIGNQRNMQNLVEKLVEAGCKEVLCWGMGTTLQEIEEKAAQAHLNIVVSNAGLMAARYMQQMYKIPFLAGIPIGHAPSLRFIAEVRSLLGLMERSYTIESLPASSRNALVIGEQVMGNSIRTCLGMDFGINQVTVASFFSMDDALTEAGDIFLEDEDDLTALANKHRYNYIIGDPLYKKILSSAGNCFIDFPHIAVSSHLYWDNDIEYVGDGGVDFFKQIINTGN</sequence>
<dbReference type="PANTHER" id="PTHR42956">
    <property type="entry name" value="NITROGENASE IRON-MOLYBDENUM COFACTOR BIOSYNTHESIS PROTEIN NIFE"/>
    <property type="match status" value="1"/>
</dbReference>
<dbReference type="STRING" id="335541.Swol_0406"/>
<dbReference type="GO" id="GO:0016491">
    <property type="term" value="F:oxidoreductase activity"/>
    <property type="evidence" value="ECO:0007669"/>
    <property type="project" value="InterPro"/>
</dbReference>
<name>Q0AZW0_SYNWW</name>
<reference evidence="3" key="1">
    <citation type="journal article" date="2010" name="Environ. Microbiol.">
        <title>The genome of Syntrophomonas wolfei: new insights into syntrophic metabolism and biohydrogen production.</title>
        <authorList>
            <person name="Sieber J.R."/>
            <person name="Sims D.R."/>
            <person name="Han C."/>
            <person name="Kim E."/>
            <person name="Lykidis A."/>
            <person name="Lapidus A.L."/>
            <person name="McDonnald E."/>
            <person name="Rohlin L."/>
            <person name="Culley D.E."/>
            <person name="Gunsalus R."/>
            <person name="McInerney M.J."/>
        </authorList>
    </citation>
    <scope>NUCLEOTIDE SEQUENCE [LARGE SCALE GENOMIC DNA]</scope>
    <source>
        <strain evidence="3">DSM 2245B / Goettingen</strain>
    </source>
</reference>